<evidence type="ECO:0000259" key="2">
    <source>
        <dbReference type="Pfam" id="PF13751"/>
    </source>
</evidence>
<dbReference type="InterPro" id="IPR047629">
    <property type="entry name" value="IS1182_transpos"/>
</dbReference>
<organism evidence="3 4">
    <name type="scientific">Paenibacillus helianthi</name>
    <dbReference type="NCBI Taxonomy" id="1349432"/>
    <lineage>
        <taxon>Bacteria</taxon>
        <taxon>Bacillati</taxon>
        <taxon>Bacillota</taxon>
        <taxon>Bacilli</taxon>
        <taxon>Bacillales</taxon>
        <taxon>Paenibacillaceae</taxon>
        <taxon>Paenibacillus</taxon>
    </lineage>
</organism>
<evidence type="ECO:0000313" key="3">
    <source>
        <dbReference type="EMBL" id="OKP80625.1"/>
    </source>
</evidence>
<dbReference type="PANTHER" id="PTHR33408">
    <property type="entry name" value="TRANSPOSASE"/>
    <property type="match status" value="1"/>
</dbReference>
<dbReference type="InterPro" id="IPR025668">
    <property type="entry name" value="Tnp_DDE_dom"/>
</dbReference>
<evidence type="ECO:0000259" key="1">
    <source>
        <dbReference type="Pfam" id="PF05598"/>
    </source>
</evidence>
<name>A0ABX3EIP7_9BACL</name>
<proteinExistence type="predicted"/>
<evidence type="ECO:0000313" key="4">
    <source>
        <dbReference type="Proteomes" id="UP000186058"/>
    </source>
</evidence>
<dbReference type="EMBL" id="LVWI01000081">
    <property type="protein sequence ID" value="OKP80625.1"/>
    <property type="molecule type" value="Genomic_DNA"/>
</dbReference>
<dbReference type="Proteomes" id="UP000186058">
    <property type="component" value="Unassembled WGS sequence"/>
</dbReference>
<feature type="domain" description="Transposase InsH N-terminal" evidence="1">
    <location>
        <begin position="15"/>
        <end position="105"/>
    </location>
</feature>
<accession>A0ABX3EIP7</accession>
<dbReference type="Pfam" id="PF05598">
    <property type="entry name" value="DUF772"/>
    <property type="match status" value="1"/>
</dbReference>
<dbReference type="RefSeq" id="WP_074100985.1">
    <property type="nucleotide sequence ID" value="NZ_LVWI01000081.1"/>
</dbReference>
<sequence>MYIQYTMDQLCLPMDLEEDIPPNHLVRVVNSAVNRLDDTIFDAAYPGGGRDSYHPKMLTKVIIYAYTQRMYSSRQIAKVVRENIPFMWLAGRQRPDFRTINRFRSQRMKDVLETLFTAVLQFLADEKYVSLDHYFVDGTKIEANANRYTFVWGKAVSKHKAKLQEKVHALFADIEAAEKQEEQEDHGKDLAELGECSEISGAKLEQVTRELEARLLNKPKDKPLKKAIRKLRKDLLPRLHKYEQYQKQLGDRNSFSKTDPDVTFMRMKEDHMRNGQLKPGYNVQIGTENQFILAYSVHQSRADTRCLQPHMEKVKQVLGRLPQTVIADAGYGSEENYAYLEKEEIQAVVKYGSYHIEKGKAWRENIGKFENWTYDEVEDTWTCKAGTKLRFRYESKKTLDSGYELRQRHYRSTGCQGCPLKAECTKAAGDREVTVSLKGLRYKHQARQLLQSEEGYRLAVRRMIEPESVFGQLKNNRGFRRFLLRGMEKVTLEVGWLSLAHNLLKQAANDQKRRAAILQ</sequence>
<keyword evidence="4" id="KW-1185">Reference proteome</keyword>
<dbReference type="PANTHER" id="PTHR33408:SF2">
    <property type="entry name" value="TRANSPOSASE DDE DOMAIN-CONTAINING PROTEIN"/>
    <property type="match status" value="1"/>
</dbReference>
<dbReference type="Pfam" id="PF13751">
    <property type="entry name" value="DDE_Tnp_1_6"/>
    <property type="match status" value="1"/>
</dbReference>
<reference evidence="3 4" key="1">
    <citation type="submission" date="2016-03" db="EMBL/GenBank/DDBJ databases">
        <authorList>
            <person name="Sant'Anna F.H."/>
            <person name="Ambrosini A."/>
            <person name="Souza R."/>
            <person name="Bach E."/>
            <person name="Fernandes G."/>
            <person name="Balsanelli E."/>
            <person name="Baura V.A."/>
            <person name="Souza E.M."/>
            <person name="Passaglia L."/>
        </authorList>
    </citation>
    <scope>NUCLEOTIDE SEQUENCE [LARGE SCALE GENOMIC DNA]</scope>
    <source>
        <strain evidence="3 4">P26E</strain>
    </source>
</reference>
<gene>
    <name evidence="3" type="ORF">A3844_26385</name>
</gene>
<dbReference type="InterPro" id="IPR008490">
    <property type="entry name" value="Transposase_InsH_N"/>
</dbReference>
<feature type="domain" description="Transposase DDE" evidence="2">
    <location>
        <begin position="382"/>
        <end position="505"/>
    </location>
</feature>
<comment type="caution">
    <text evidence="3">The sequence shown here is derived from an EMBL/GenBank/DDBJ whole genome shotgun (WGS) entry which is preliminary data.</text>
</comment>
<protein>
    <submittedName>
        <fullName evidence="3">Transposase</fullName>
    </submittedName>
</protein>
<dbReference type="NCBIfam" id="NF033551">
    <property type="entry name" value="transpos_IS1182"/>
    <property type="match status" value="1"/>
</dbReference>